<sequence length="165" mass="19459">MLSLNDQQNQVISCGHDNLILIIEFSNRNWNVIQKVKADCIGRQLCFINNNQFTFKPKSGNLMHIYEMNSVTKQFTKTKDIIINQGDDCQILFPQQYLKQKQVLTNRHDKFDNFIRKTQNGEFRLEQSILFGSNSIFGPLSDEENYLITWNDSSKEIQIRKYKEE</sequence>
<gene>
    <name evidence="1" type="ORF">PPENT_87.1.T1770001</name>
</gene>
<organism evidence="1 2">
    <name type="scientific">Paramecium pentaurelia</name>
    <dbReference type="NCBI Taxonomy" id="43138"/>
    <lineage>
        <taxon>Eukaryota</taxon>
        <taxon>Sar</taxon>
        <taxon>Alveolata</taxon>
        <taxon>Ciliophora</taxon>
        <taxon>Intramacronucleata</taxon>
        <taxon>Oligohymenophorea</taxon>
        <taxon>Peniculida</taxon>
        <taxon>Parameciidae</taxon>
        <taxon>Paramecium</taxon>
    </lineage>
</organism>
<dbReference type="PANTHER" id="PTHR19920:SF0">
    <property type="entry name" value="CYTOSOLIC IRON-SULFUR PROTEIN ASSEMBLY PROTEIN CIAO1-RELATED"/>
    <property type="match status" value="1"/>
</dbReference>
<dbReference type="GO" id="GO:0016226">
    <property type="term" value="P:iron-sulfur cluster assembly"/>
    <property type="evidence" value="ECO:0007669"/>
    <property type="project" value="TreeGrafter"/>
</dbReference>
<evidence type="ECO:0000313" key="1">
    <source>
        <dbReference type="EMBL" id="CAD8213325.1"/>
    </source>
</evidence>
<evidence type="ECO:0000313" key="2">
    <source>
        <dbReference type="Proteomes" id="UP000689195"/>
    </source>
</evidence>
<dbReference type="PANTHER" id="PTHR19920">
    <property type="entry name" value="WD40 PROTEIN CIAO1"/>
    <property type="match status" value="1"/>
</dbReference>
<protein>
    <submittedName>
        <fullName evidence="1">Uncharacterized protein</fullName>
    </submittedName>
</protein>
<keyword evidence="2" id="KW-1185">Reference proteome</keyword>
<dbReference type="OrthoDB" id="308943at2759"/>
<dbReference type="EMBL" id="CAJJDO010000177">
    <property type="protein sequence ID" value="CAD8213325.1"/>
    <property type="molecule type" value="Genomic_DNA"/>
</dbReference>
<comment type="caution">
    <text evidence="1">The sequence shown here is derived from an EMBL/GenBank/DDBJ whole genome shotgun (WGS) entry which is preliminary data.</text>
</comment>
<accession>A0A8S1YGY4</accession>
<name>A0A8S1YGY4_9CILI</name>
<dbReference type="AlphaFoldDB" id="A0A8S1YGY4"/>
<reference evidence="1" key="1">
    <citation type="submission" date="2021-01" db="EMBL/GenBank/DDBJ databases">
        <authorList>
            <consortium name="Genoscope - CEA"/>
            <person name="William W."/>
        </authorList>
    </citation>
    <scope>NUCLEOTIDE SEQUENCE</scope>
</reference>
<dbReference type="Proteomes" id="UP000689195">
    <property type="component" value="Unassembled WGS sequence"/>
</dbReference>
<dbReference type="GO" id="GO:0097361">
    <property type="term" value="C:cytosolic [4Fe-4S] assembly targeting complex"/>
    <property type="evidence" value="ECO:0007669"/>
    <property type="project" value="TreeGrafter"/>
</dbReference>
<proteinExistence type="predicted"/>